<proteinExistence type="predicted"/>
<reference evidence="1 2" key="1">
    <citation type="submission" date="2018-01" db="EMBL/GenBank/DDBJ databases">
        <title>Whole genome sequencing of Histamine producing bacteria.</title>
        <authorList>
            <person name="Butler K."/>
        </authorList>
    </citation>
    <scope>NUCLEOTIDE SEQUENCE [LARGE SCALE GENOMIC DNA]</scope>
    <source>
        <strain evidence="1 2">FS-7.2</strain>
    </source>
</reference>
<evidence type="ECO:0000313" key="1">
    <source>
        <dbReference type="EMBL" id="PSV00382.1"/>
    </source>
</evidence>
<accession>A0A2T3KKZ7</accession>
<dbReference type="Proteomes" id="UP000241426">
    <property type="component" value="Unassembled WGS sequence"/>
</dbReference>
<organism evidence="1 2">
    <name type="scientific">Photobacterium kishitanii</name>
    <dbReference type="NCBI Taxonomy" id="318456"/>
    <lineage>
        <taxon>Bacteria</taxon>
        <taxon>Pseudomonadati</taxon>
        <taxon>Pseudomonadota</taxon>
        <taxon>Gammaproteobacteria</taxon>
        <taxon>Vibrionales</taxon>
        <taxon>Vibrionaceae</taxon>
        <taxon>Photobacterium</taxon>
    </lineage>
</organism>
<dbReference type="AlphaFoldDB" id="A0A2T3KKZ7"/>
<name>A0A2T3KKZ7_9GAMM</name>
<protein>
    <submittedName>
        <fullName evidence="1">Uncharacterized protein</fullName>
    </submittedName>
</protein>
<evidence type="ECO:0000313" key="2">
    <source>
        <dbReference type="Proteomes" id="UP000241426"/>
    </source>
</evidence>
<dbReference type="EMBL" id="PYNF01000003">
    <property type="protein sequence ID" value="PSV00382.1"/>
    <property type="molecule type" value="Genomic_DNA"/>
</dbReference>
<sequence length="294" mass="33366">MLSCVHSSTASLNRMKNLSMTPEEFEILSKISYIQPKIKASEFEDSTLLFGYDTDRITWHVYKANDKIHVITYSLTRLYEHNEYTEVDPALLIPNKRVYKESTSFDFAKRLVDGFNIHMTYTTQSSDTVGKKLPVAEDFRVRSNTPKVEAGIKEVYGLIPSLLEKYTPDLFKVYGDILKEETDAPIKATHNGKDVLVLTIMAMCYSDKDKVVLANLAGVTRAAIAIVNIIAENDKYQYGTDPAQAVNVLDSIDLEKAVDEIFSDEVFAKYRMPEDQFEAIRTELISEGKRIAFQ</sequence>
<gene>
    <name evidence="1" type="ORF">C9J27_04440</name>
</gene>
<comment type="caution">
    <text evidence="1">The sequence shown here is derived from an EMBL/GenBank/DDBJ whole genome shotgun (WGS) entry which is preliminary data.</text>
</comment>